<evidence type="ECO:0000313" key="2">
    <source>
        <dbReference type="Proteomes" id="UP001144978"/>
    </source>
</evidence>
<proteinExistence type="predicted"/>
<comment type="caution">
    <text evidence="1">The sequence shown here is derived from an EMBL/GenBank/DDBJ whole genome shotgun (WGS) entry which is preliminary data.</text>
</comment>
<organism evidence="1 2">
    <name type="scientific">Trametes sanguinea</name>
    <dbReference type="NCBI Taxonomy" id="158606"/>
    <lineage>
        <taxon>Eukaryota</taxon>
        <taxon>Fungi</taxon>
        <taxon>Dikarya</taxon>
        <taxon>Basidiomycota</taxon>
        <taxon>Agaricomycotina</taxon>
        <taxon>Agaricomycetes</taxon>
        <taxon>Polyporales</taxon>
        <taxon>Polyporaceae</taxon>
        <taxon>Trametes</taxon>
    </lineage>
</organism>
<name>A0ACC1PRB9_9APHY</name>
<dbReference type="Proteomes" id="UP001144978">
    <property type="component" value="Unassembled WGS sequence"/>
</dbReference>
<protein>
    <submittedName>
        <fullName evidence="1">Uncharacterized protein</fullName>
    </submittedName>
</protein>
<dbReference type="EMBL" id="JANSHE010001859">
    <property type="protein sequence ID" value="KAJ3000372.1"/>
    <property type="molecule type" value="Genomic_DNA"/>
</dbReference>
<keyword evidence="2" id="KW-1185">Reference proteome</keyword>
<gene>
    <name evidence="1" type="ORF">NUW54_g6792</name>
</gene>
<reference evidence="1" key="1">
    <citation type="submission" date="2022-08" db="EMBL/GenBank/DDBJ databases">
        <title>Genome Sequence of Pycnoporus sanguineus.</title>
        <authorList>
            <person name="Buettner E."/>
        </authorList>
    </citation>
    <scope>NUCLEOTIDE SEQUENCE</scope>
    <source>
        <strain evidence="1">CG-C14</strain>
    </source>
</reference>
<sequence length="317" mass="35529">MQNDQVFRGFGTQRDMETCEALATEVRNLREVIKDNQTRSDAIRERFSTFRDDVSLFKVEFERTLQSAASKSKEAFNQCAEATLAYFTALGEKLKKFDEEMKATDVAFSACFAQCLLLKRFPGMKTKARVPAEAEAAKRNKPLKKLEQNQVGLTELENSLRALNGVLDEFAKNANTVEGAWELITHQFCELDALLEVAVSDIKAKARVSAEAEASKRNKALKNLEQEHVRLTELESSRRVMVRVLDDFANNANTVGDAWELISHQFCELDAQLGVAVTGTITPFFGTKLDSTFEAYEELKDILYGYASALGGRSLPR</sequence>
<evidence type="ECO:0000313" key="1">
    <source>
        <dbReference type="EMBL" id="KAJ3000372.1"/>
    </source>
</evidence>
<accession>A0ACC1PRB9</accession>